<dbReference type="Proteomes" id="UP001597058">
    <property type="component" value="Unassembled WGS sequence"/>
</dbReference>
<name>A0ABW3XWZ0_9ACTN</name>
<protein>
    <recommendedName>
        <fullName evidence="3">LacI family transcriptional regulator</fullName>
    </recommendedName>
</protein>
<evidence type="ECO:0000313" key="2">
    <source>
        <dbReference type="Proteomes" id="UP001597058"/>
    </source>
</evidence>
<dbReference type="EMBL" id="JBHTMM010000156">
    <property type="protein sequence ID" value="MFD1313054.1"/>
    <property type="molecule type" value="Genomic_DNA"/>
</dbReference>
<evidence type="ECO:0000313" key="1">
    <source>
        <dbReference type="EMBL" id="MFD1313054.1"/>
    </source>
</evidence>
<comment type="caution">
    <text evidence="1">The sequence shown here is derived from an EMBL/GenBank/DDBJ whole genome shotgun (WGS) entry which is preliminary data.</text>
</comment>
<evidence type="ECO:0008006" key="3">
    <source>
        <dbReference type="Google" id="ProtNLM"/>
    </source>
</evidence>
<gene>
    <name evidence="1" type="ORF">ACFQ5X_45835</name>
</gene>
<dbReference type="InterPro" id="IPR028082">
    <property type="entry name" value="Peripla_BP_I"/>
</dbReference>
<dbReference type="SUPFAM" id="SSF53822">
    <property type="entry name" value="Periplasmic binding protein-like I"/>
    <property type="match status" value="1"/>
</dbReference>
<reference evidence="2" key="1">
    <citation type="journal article" date="2019" name="Int. J. Syst. Evol. Microbiol.">
        <title>The Global Catalogue of Microorganisms (GCM) 10K type strain sequencing project: providing services to taxonomists for standard genome sequencing and annotation.</title>
        <authorList>
            <consortium name="The Broad Institute Genomics Platform"/>
            <consortium name="The Broad Institute Genome Sequencing Center for Infectious Disease"/>
            <person name="Wu L."/>
            <person name="Ma J."/>
        </authorList>
    </citation>
    <scope>NUCLEOTIDE SEQUENCE [LARGE SCALE GENOMIC DNA]</scope>
    <source>
        <strain evidence="2">CGMCC 4.7020</strain>
    </source>
</reference>
<sequence length="61" mass="6576">MLPQPRVGAIGCEVPDQAGRHIGTTAAQLLIDRIADRTRPTAQIKFSPTLVSRRTTARPPA</sequence>
<organism evidence="1 2">
    <name type="scientific">Streptomyces kaempferi</name>
    <dbReference type="NCBI Taxonomy" id="333725"/>
    <lineage>
        <taxon>Bacteria</taxon>
        <taxon>Bacillati</taxon>
        <taxon>Actinomycetota</taxon>
        <taxon>Actinomycetes</taxon>
        <taxon>Kitasatosporales</taxon>
        <taxon>Streptomycetaceae</taxon>
        <taxon>Streptomyces</taxon>
    </lineage>
</organism>
<accession>A0ABW3XWZ0</accession>
<dbReference type="RefSeq" id="WP_381233701.1">
    <property type="nucleotide sequence ID" value="NZ_JBHSKH010000012.1"/>
</dbReference>
<proteinExistence type="predicted"/>
<keyword evidence="2" id="KW-1185">Reference proteome</keyword>